<dbReference type="STRING" id="1835254.CL55_00004230"/>
<dbReference type="KEGG" id="pdq:CL55_00004230"/>
<keyword evidence="3" id="KW-1185">Reference proteome</keyword>
<reference evidence="2 3" key="1">
    <citation type="submission" date="2014-03" db="EMBL/GenBank/DDBJ databases">
        <title>Genome of Polynucleobacter strain MWH-MoK4.</title>
        <authorList>
            <person name="Hahn M.W."/>
        </authorList>
    </citation>
    <scope>NUCLEOTIDE SEQUENCE [LARGE SCALE GENOMIC DNA]</scope>
    <source>
        <strain evidence="2 3">MWH-MoK4</strain>
    </source>
</reference>
<dbReference type="PATRIC" id="fig|576611.7.peg.424"/>
<sequence length="116" mass="12012">MKINENAPLIPPNVGTAKAVPGSNSAASTSNAALNQTPAPAVARPAVNLDIGLTAKLAEAQSSTTEANQVSDDLLIKKLRDKVASGQFEIDYAQISQSMLKDVVAAIGQKPNRSQS</sequence>
<dbReference type="Proteomes" id="UP000061135">
    <property type="component" value="Chromosome"/>
</dbReference>
<dbReference type="AlphaFoldDB" id="A0A0E3ZL75"/>
<name>A0A0E3ZL75_9BURK</name>
<feature type="compositionally biased region" description="Low complexity" evidence="1">
    <location>
        <begin position="23"/>
        <end position="33"/>
    </location>
</feature>
<dbReference type="SUPFAM" id="SSF101498">
    <property type="entry name" value="Anti-sigma factor FlgM"/>
    <property type="match status" value="1"/>
</dbReference>
<dbReference type="InterPro" id="IPR035890">
    <property type="entry name" value="Anti-sigma-28_factor_FlgM_sf"/>
</dbReference>
<evidence type="ECO:0000256" key="1">
    <source>
        <dbReference type="SAM" id="MobiDB-lite"/>
    </source>
</evidence>
<dbReference type="RefSeq" id="WP_046329670.1">
    <property type="nucleotide sequence ID" value="NZ_CP007501.1"/>
</dbReference>
<feature type="region of interest" description="Disordered" evidence="1">
    <location>
        <begin position="1"/>
        <end position="38"/>
    </location>
</feature>
<dbReference type="EMBL" id="CP007501">
    <property type="protein sequence ID" value="AKD24756.1"/>
    <property type="molecule type" value="Genomic_DNA"/>
</dbReference>
<evidence type="ECO:0000313" key="2">
    <source>
        <dbReference type="EMBL" id="AKD24756.1"/>
    </source>
</evidence>
<proteinExistence type="predicted"/>
<gene>
    <name evidence="2" type="ORF">CL55_00004230</name>
</gene>
<accession>A0A0E3ZL75</accession>
<protein>
    <submittedName>
        <fullName evidence="2">Anti-sigma-28 factor, FlgM</fullName>
    </submittedName>
</protein>
<dbReference type="OrthoDB" id="9852474at2"/>
<evidence type="ECO:0000313" key="3">
    <source>
        <dbReference type="Proteomes" id="UP000061135"/>
    </source>
</evidence>
<organism evidence="2 3">
    <name type="scientific">Polynucleobacter duraquae</name>
    <dbReference type="NCBI Taxonomy" id="1835254"/>
    <lineage>
        <taxon>Bacteria</taxon>
        <taxon>Pseudomonadati</taxon>
        <taxon>Pseudomonadota</taxon>
        <taxon>Betaproteobacteria</taxon>
        <taxon>Burkholderiales</taxon>
        <taxon>Burkholderiaceae</taxon>
        <taxon>Polynucleobacter</taxon>
    </lineage>
</organism>
<dbReference type="HOGENOM" id="CLU_2094595_0_0_4"/>